<keyword evidence="2" id="KW-1185">Reference proteome</keyword>
<comment type="caution">
    <text evidence="1">The sequence shown here is derived from an EMBL/GenBank/DDBJ whole genome shotgun (WGS) entry which is preliminary data.</text>
</comment>
<name>A0ABX3LU60_9XANT</name>
<gene>
    <name evidence="1" type="ORF">Xant_14920</name>
</gene>
<organism evidence="1 2">
    <name type="scientific">Xanthomonas cissicola</name>
    <dbReference type="NCBI Taxonomy" id="86186"/>
    <lineage>
        <taxon>Bacteria</taxon>
        <taxon>Pseudomonadati</taxon>
        <taxon>Pseudomonadota</taxon>
        <taxon>Gammaproteobacteria</taxon>
        <taxon>Lysobacterales</taxon>
        <taxon>Lysobacteraceae</taxon>
        <taxon>Xanthomonas</taxon>
    </lineage>
</organism>
<dbReference type="InterPro" id="IPR008593">
    <property type="entry name" value="Dam_MeTrfase"/>
</dbReference>
<dbReference type="Pfam" id="PF05869">
    <property type="entry name" value="Dam"/>
    <property type="match status" value="1"/>
</dbReference>
<evidence type="ECO:0008006" key="3">
    <source>
        <dbReference type="Google" id="ProtNLM"/>
    </source>
</evidence>
<reference evidence="1 2" key="1">
    <citation type="submission" date="2015-12" db="EMBL/GenBank/DDBJ databases">
        <authorList>
            <person name="Bansal K."/>
            <person name="Midha S."/>
            <person name="Patil P.B."/>
        </authorList>
    </citation>
    <scope>NUCLEOTIDE SEQUENCE [LARGE SCALE GENOMIC DNA]</scope>
    <source>
        <strain evidence="1 2">LMG21719</strain>
    </source>
</reference>
<sequence>MVGYDRLPAVQTTDTWLTPPELIWGSPRECFTGLGPFDLDPCTPEDMPWPTAGRMLTPIEDGLATPWPADAFVFMNPPFGRGQNAWMQKLATHPSGGIALVFARTDTAWFQDHVLNHPATSAIVFQRGRLKFCRQDGTPGDAPPCGPVFVAYGEEAARRLRLAVSEGQIPGGYLDMARVGMVAGACEAANDE</sequence>
<evidence type="ECO:0000313" key="1">
    <source>
        <dbReference type="EMBL" id="OOW57929.1"/>
    </source>
</evidence>
<accession>A0ABX3LU60</accession>
<evidence type="ECO:0000313" key="2">
    <source>
        <dbReference type="Proteomes" id="UP000190018"/>
    </source>
</evidence>
<proteinExistence type="predicted"/>
<dbReference type="Proteomes" id="UP000190018">
    <property type="component" value="Unassembled WGS sequence"/>
</dbReference>
<protein>
    <recommendedName>
        <fullName evidence="3">Adenine methyltransferase</fullName>
    </recommendedName>
</protein>
<dbReference type="EMBL" id="LOJT01000311">
    <property type="protein sequence ID" value="OOW57929.1"/>
    <property type="molecule type" value="Genomic_DNA"/>
</dbReference>